<sequence>MKGIAGNLVWKVVVALISLSVGARAETISLNHSIKNKNAIVRATTKTRVSVVSVGVDAKYTEEYLSRLKSGRKWPVSRSSHEQPISYDFKSKITLHPSDEIMVTHTNDVLMDNHFRETTEISHQSNMFETDMDSAIRMSYDSILAETIFETHSTINLSFTDFGYTTKNWEPTTVFLSESFTSNFGQVYLQYIPTLKYDIEDNNHYFSNIIDVETQFGIFDVELWSKELFKKKSGSFYSRKLNVSYGYTSFGVVSREMGQELWRNGHTVFLKNRLDFGSGSPDVSVKTSYGLATNSDEKKIYIELVWGLKDGLFP</sequence>
<protein>
    <submittedName>
        <fullName evidence="1">Uncharacterized protein</fullName>
    </submittedName>
</protein>
<proteinExistence type="predicted"/>
<dbReference type="EMBL" id="FRFE01000016">
    <property type="protein sequence ID" value="SHO49896.1"/>
    <property type="molecule type" value="Genomic_DNA"/>
</dbReference>
<accession>A0A1M7YBG4</accession>
<gene>
    <name evidence="1" type="ORF">SAMN02745220_03140</name>
</gene>
<evidence type="ECO:0000313" key="1">
    <source>
        <dbReference type="EMBL" id="SHO49896.1"/>
    </source>
</evidence>
<evidence type="ECO:0000313" key="2">
    <source>
        <dbReference type="Proteomes" id="UP000184603"/>
    </source>
</evidence>
<keyword evidence="2" id="KW-1185">Reference proteome</keyword>
<dbReference type="RefSeq" id="WP_073614611.1">
    <property type="nucleotide sequence ID" value="NZ_FRFE01000016.1"/>
</dbReference>
<reference evidence="1 2" key="1">
    <citation type="submission" date="2016-12" db="EMBL/GenBank/DDBJ databases">
        <authorList>
            <person name="Song W.-J."/>
            <person name="Kurnit D.M."/>
        </authorList>
    </citation>
    <scope>NUCLEOTIDE SEQUENCE [LARGE SCALE GENOMIC DNA]</scope>
    <source>
        <strain evidence="1 2">DSM 18488</strain>
    </source>
</reference>
<dbReference type="Proteomes" id="UP000184603">
    <property type="component" value="Unassembled WGS sequence"/>
</dbReference>
<name>A0A1M7YBG4_9BACT</name>
<organism evidence="1 2">
    <name type="scientific">Desulfopila aestuarii DSM 18488</name>
    <dbReference type="NCBI Taxonomy" id="1121416"/>
    <lineage>
        <taxon>Bacteria</taxon>
        <taxon>Pseudomonadati</taxon>
        <taxon>Thermodesulfobacteriota</taxon>
        <taxon>Desulfobulbia</taxon>
        <taxon>Desulfobulbales</taxon>
        <taxon>Desulfocapsaceae</taxon>
        <taxon>Desulfopila</taxon>
    </lineage>
</organism>
<dbReference type="AlphaFoldDB" id="A0A1M7YBG4"/>